<feature type="chain" id="PRO_5032510286" evidence="1">
    <location>
        <begin position="23"/>
        <end position="333"/>
    </location>
</feature>
<evidence type="ECO:0000256" key="1">
    <source>
        <dbReference type="SAM" id="SignalP"/>
    </source>
</evidence>
<dbReference type="EMBL" id="JACCEM010000003">
    <property type="protein sequence ID" value="NYT49059.1"/>
    <property type="molecule type" value="Genomic_DNA"/>
</dbReference>
<dbReference type="Proteomes" id="UP000559809">
    <property type="component" value="Unassembled WGS sequence"/>
</dbReference>
<reference evidence="2 3" key="1">
    <citation type="submission" date="2020-07" db="EMBL/GenBank/DDBJ databases">
        <title>Taxonomic revisions and descriptions of new bacterial species based on genomic comparisons in the high-G+C-content subgroup of the family Alcaligenaceae.</title>
        <authorList>
            <person name="Szabo A."/>
            <person name="Felfoldi T."/>
        </authorList>
    </citation>
    <scope>NUCLEOTIDE SEQUENCE [LARGE SCALE GENOMIC DNA]</scope>
    <source>
        <strain evidence="2 3">LMG 24012</strain>
    </source>
</reference>
<evidence type="ECO:0000313" key="3">
    <source>
        <dbReference type="Proteomes" id="UP000559809"/>
    </source>
</evidence>
<organism evidence="2 3">
    <name type="scientific">Parapusillimonas granuli</name>
    <dbReference type="NCBI Taxonomy" id="380911"/>
    <lineage>
        <taxon>Bacteria</taxon>
        <taxon>Pseudomonadati</taxon>
        <taxon>Pseudomonadota</taxon>
        <taxon>Betaproteobacteria</taxon>
        <taxon>Burkholderiales</taxon>
        <taxon>Alcaligenaceae</taxon>
        <taxon>Parapusillimonas</taxon>
    </lineage>
</organism>
<gene>
    <name evidence="2" type="ORF">H0A72_07010</name>
</gene>
<accession>A0A853FYA7</accession>
<keyword evidence="1" id="KW-0732">Signal</keyword>
<name>A0A853FYA7_9BURK</name>
<dbReference type="PANTHER" id="PTHR30024:SF2">
    <property type="entry name" value="ABC TRANSPORTER SUBSTRATE-BINDING PROTEIN"/>
    <property type="match status" value="1"/>
</dbReference>
<feature type="signal peptide" evidence="1">
    <location>
        <begin position="1"/>
        <end position="22"/>
    </location>
</feature>
<proteinExistence type="predicted"/>
<keyword evidence="3" id="KW-1185">Reference proteome</keyword>
<dbReference type="AlphaFoldDB" id="A0A853FYA7"/>
<dbReference type="Pfam" id="PF12974">
    <property type="entry name" value="Phosphonate-bd"/>
    <property type="match status" value="1"/>
</dbReference>
<protein>
    <submittedName>
        <fullName evidence="2">ABC transporter substrate-binding protein</fullName>
    </submittedName>
</protein>
<dbReference type="PANTHER" id="PTHR30024">
    <property type="entry name" value="ALIPHATIC SULFONATES-BINDING PROTEIN-RELATED"/>
    <property type="match status" value="1"/>
</dbReference>
<dbReference type="Gene3D" id="3.40.190.10">
    <property type="entry name" value="Periplasmic binding protein-like II"/>
    <property type="match status" value="2"/>
</dbReference>
<sequence>MKKTIAMAVFAAAAALPLGAQAEVSKLNIPLGAGGFGFLPLHMMKEHKLIEKHAEKAGQKVTVNWANIGGPSVMIDALLSGSADFISAGPPSFLLLWDRTKGTANVKGVAAMSSMPMYLNARAPHLKSLDDLKEGDKIAVTSVKSSIPSIVMQMYAVKKYGKDQAFRFDPYTVTMNHGDAASALISGSGSIAAHYASSPLAEREMKTKGIRTIQNSDDVMGGSTTFTMVSTTTRFHDQNPKVYAAFVAALQEAQEMIKADKEAAAKVLIESMGGSGAVPDMVEILNNPSTKYTAKPENVMKYAAFMHEIKSIKNRPEKLEDLFFPGPAVSQGN</sequence>
<comment type="caution">
    <text evidence="2">The sequence shown here is derived from an EMBL/GenBank/DDBJ whole genome shotgun (WGS) entry which is preliminary data.</text>
</comment>
<dbReference type="SUPFAM" id="SSF53850">
    <property type="entry name" value="Periplasmic binding protein-like II"/>
    <property type="match status" value="1"/>
</dbReference>
<dbReference type="RefSeq" id="WP_180154349.1">
    <property type="nucleotide sequence ID" value="NZ_JACCEM010000003.1"/>
</dbReference>
<evidence type="ECO:0000313" key="2">
    <source>
        <dbReference type="EMBL" id="NYT49059.1"/>
    </source>
</evidence>